<dbReference type="SUPFAM" id="SSF52141">
    <property type="entry name" value="Uracil-DNA glycosylase-like"/>
    <property type="match status" value="1"/>
</dbReference>
<protein>
    <recommendedName>
        <fullName evidence="3">G:T/U mismatch-specific DNA glycosylase</fullName>
    </recommendedName>
</protein>
<comment type="caution">
    <text evidence="1">The sequence shown here is derived from an EMBL/GenBank/DDBJ whole genome shotgun (WGS) entry which is preliminary data.</text>
</comment>
<dbReference type="RefSeq" id="WP_078415387.1">
    <property type="nucleotide sequence ID" value="NZ_MCRK01000024.1"/>
</dbReference>
<dbReference type="EMBL" id="MCRK01000024">
    <property type="protein sequence ID" value="OPA78883.1"/>
    <property type="molecule type" value="Genomic_DNA"/>
</dbReference>
<evidence type="ECO:0000313" key="1">
    <source>
        <dbReference type="EMBL" id="OPA78883.1"/>
    </source>
</evidence>
<sequence length="209" mass="24034">MNLNSVETHILKPFIPQDSNILLLGSFPPPQTRWSMPFYYPNFNNDMWRIFGLAFMNDKMYFVNLEQKTFHQDKIMDFLKLKGIAIGDSALKVQRLKGNADDKFLEVKEALNLSEVLAQMPNCKAILTTGTKACEVVLEQAKNNGWILDSKESIKVPKTGEYLQAFIPNTKDKEKQSIKVYRMPSSSRAYPLSLDKKAQIYKEVIDLYI</sequence>
<gene>
    <name evidence="1" type="ORF">BFG04_02335</name>
</gene>
<proteinExistence type="predicted"/>
<accession>A0AAX0LB65</accession>
<reference evidence="1 2" key="1">
    <citation type="submission" date="2016-08" db="EMBL/GenBank/DDBJ databases">
        <title>Campylobacter species from sea mammals.</title>
        <authorList>
            <person name="Gilbert M.J."/>
            <person name="Byrne B.A."/>
            <person name="Zomer A.L."/>
            <person name="Wagenaar J.A."/>
        </authorList>
    </citation>
    <scope>NUCLEOTIDE SEQUENCE [LARGE SCALE GENOMIC DNA]</scope>
    <source>
        <strain evidence="1 2">1105248</strain>
    </source>
</reference>
<dbReference type="AlphaFoldDB" id="A0AAX0LB65"/>
<dbReference type="Proteomes" id="UP000189728">
    <property type="component" value="Unassembled WGS sequence"/>
</dbReference>
<organism evidence="1 2">
    <name type="scientific">Campylobacter pinnipediorum subsp. pinnipediorum</name>
    <dbReference type="NCBI Taxonomy" id="1660067"/>
    <lineage>
        <taxon>Bacteria</taxon>
        <taxon>Pseudomonadati</taxon>
        <taxon>Campylobacterota</taxon>
        <taxon>Epsilonproteobacteria</taxon>
        <taxon>Campylobacterales</taxon>
        <taxon>Campylobacteraceae</taxon>
        <taxon>Campylobacter</taxon>
    </lineage>
</organism>
<dbReference type="Gene3D" id="3.40.470.10">
    <property type="entry name" value="Uracil-DNA glycosylase-like domain"/>
    <property type="match status" value="1"/>
</dbReference>
<evidence type="ECO:0000313" key="2">
    <source>
        <dbReference type="Proteomes" id="UP000189728"/>
    </source>
</evidence>
<evidence type="ECO:0008006" key="3">
    <source>
        <dbReference type="Google" id="ProtNLM"/>
    </source>
</evidence>
<dbReference type="InterPro" id="IPR036895">
    <property type="entry name" value="Uracil-DNA_glycosylase-like_sf"/>
</dbReference>
<name>A0AAX0LB65_9BACT</name>